<protein>
    <submittedName>
        <fullName evidence="1">Uncharacterized protein</fullName>
    </submittedName>
</protein>
<organism evidence="1 2">
    <name type="scientific">Scophthalmus maximus</name>
    <name type="common">Turbot</name>
    <name type="synonym">Psetta maxima</name>
    <dbReference type="NCBI Taxonomy" id="52904"/>
    <lineage>
        <taxon>Eukaryota</taxon>
        <taxon>Metazoa</taxon>
        <taxon>Chordata</taxon>
        <taxon>Craniata</taxon>
        <taxon>Vertebrata</taxon>
        <taxon>Euteleostomi</taxon>
        <taxon>Actinopterygii</taxon>
        <taxon>Neopterygii</taxon>
        <taxon>Teleostei</taxon>
        <taxon>Neoteleostei</taxon>
        <taxon>Acanthomorphata</taxon>
        <taxon>Carangaria</taxon>
        <taxon>Pleuronectiformes</taxon>
        <taxon>Pleuronectoidei</taxon>
        <taxon>Scophthalmidae</taxon>
        <taxon>Scophthalmus</taxon>
    </lineage>
</organism>
<dbReference type="EMBL" id="CP026243">
    <property type="protein sequence ID" value="AWO97006.1"/>
    <property type="molecule type" value="Genomic_DNA"/>
</dbReference>
<evidence type="ECO:0000313" key="1">
    <source>
        <dbReference type="EMBL" id="AWO97006.1"/>
    </source>
</evidence>
<dbReference type="Proteomes" id="UP000246464">
    <property type="component" value="Chromosome 1"/>
</dbReference>
<sequence length="77" mass="8555">MRGQLHFPPAPTDIIQNGLAEISLTPRMTYLSADGSRHGEGEAQADRGCLRKGTRGTSSVNKCDACWLRRRVAAWWK</sequence>
<name>A0A2U9AZE7_SCOMX</name>
<proteinExistence type="predicted"/>
<dbReference type="AlphaFoldDB" id="A0A2U9AZE7"/>
<gene>
    <name evidence="1" type="ORF">SMAX5B_009558</name>
</gene>
<accession>A0A2U9AZE7</accession>
<keyword evidence="2" id="KW-1185">Reference proteome</keyword>
<reference evidence="1 2" key="1">
    <citation type="submission" date="2017-12" db="EMBL/GenBank/DDBJ databases">
        <title>Integrating genomic resources of turbot (Scophthalmus maximus) in depth evaluation of genetic and physical mapping variation across individuals.</title>
        <authorList>
            <person name="Martinez P."/>
        </authorList>
    </citation>
    <scope>NUCLEOTIDE SEQUENCE [LARGE SCALE GENOMIC DNA]</scope>
</reference>
<evidence type="ECO:0000313" key="2">
    <source>
        <dbReference type="Proteomes" id="UP000246464"/>
    </source>
</evidence>